<sequence>MDHVAAAFGSGVPSACVVDVGDQKTSVSCVEDGMSIRETRIHLDYGGSDVTQVFYWLLRRSAFPYKQCSPASRLDALLLHKLKETYCHVDLDTCGPQEHTFRVSKPHHPSLQYTLQLGDECIIAPLSYFNASLFQLTGPKQSWLYDPYRGDSDDPLDTGYLRETGRKRETADTASDSVDQSQLDDEVDALEPSQSQDSKGQIKIDKLLSLDQAILHSVDQCGSDELKRKFYSCVIVVGGGAKFTGFATWLRSRLSLQIPYQFRPGEWPAKPYEFRPEHMEVVTEPREQDPEVVGWKGACIMSCMESAGELWIRPAEWRTHGVRTLREKAAFYW</sequence>
<dbReference type="InterPro" id="IPR004000">
    <property type="entry name" value="Actin"/>
</dbReference>
<dbReference type="Pfam" id="PF00022">
    <property type="entry name" value="Actin"/>
    <property type="match status" value="1"/>
</dbReference>
<dbReference type="PANTHER" id="PTHR11937">
    <property type="entry name" value="ACTIN"/>
    <property type="match status" value="1"/>
</dbReference>
<comment type="caution">
    <text evidence="2">The sequence shown here is derived from an EMBL/GenBank/DDBJ whole genome shotgun (WGS) entry which is preliminary data.</text>
</comment>
<protein>
    <submittedName>
        <fullName evidence="2">Actin-related protein 8</fullName>
    </submittedName>
</protein>
<dbReference type="AlphaFoldDB" id="A0A6A4WCZ3"/>
<reference evidence="2 3" key="1">
    <citation type="submission" date="2019-07" db="EMBL/GenBank/DDBJ databases">
        <title>Draft genome assembly of a fouling barnacle, Amphibalanus amphitrite (Darwin, 1854): The first reference genome for Thecostraca.</title>
        <authorList>
            <person name="Kim W."/>
        </authorList>
    </citation>
    <scope>NUCLEOTIDE SEQUENCE [LARGE SCALE GENOMIC DNA]</scope>
    <source>
        <strain evidence="2">SNU_AA5</strain>
        <tissue evidence="2">Soma without cirri and trophi</tissue>
    </source>
</reference>
<dbReference type="OrthoDB" id="5572108at2759"/>
<organism evidence="2 3">
    <name type="scientific">Amphibalanus amphitrite</name>
    <name type="common">Striped barnacle</name>
    <name type="synonym">Balanus amphitrite</name>
    <dbReference type="NCBI Taxonomy" id="1232801"/>
    <lineage>
        <taxon>Eukaryota</taxon>
        <taxon>Metazoa</taxon>
        <taxon>Ecdysozoa</taxon>
        <taxon>Arthropoda</taxon>
        <taxon>Crustacea</taxon>
        <taxon>Multicrustacea</taxon>
        <taxon>Cirripedia</taxon>
        <taxon>Thoracica</taxon>
        <taxon>Thoracicalcarea</taxon>
        <taxon>Balanomorpha</taxon>
        <taxon>Balanoidea</taxon>
        <taxon>Balanidae</taxon>
        <taxon>Amphibalaninae</taxon>
        <taxon>Amphibalanus</taxon>
    </lineage>
</organism>
<dbReference type="Gene3D" id="3.30.420.40">
    <property type="match status" value="1"/>
</dbReference>
<dbReference type="Proteomes" id="UP000440578">
    <property type="component" value="Unassembled WGS sequence"/>
</dbReference>
<dbReference type="EMBL" id="VIIS01000976">
    <property type="protein sequence ID" value="KAF0303089.1"/>
    <property type="molecule type" value="Genomic_DNA"/>
</dbReference>
<evidence type="ECO:0000256" key="1">
    <source>
        <dbReference type="SAM" id="MobiDB-lite"/>
    </source>
</evidence>
<name>A0A6A4WCZ3_AMPAM</name>
<feature type="compositionally biased region" description="Polar residues" evidence="1">
    <location>
        <begin position="172"/>
        <end position="181"/>
    </location>
</feature>
<evidence type="ECO:0000313" key="2">
    <source>
        <dbReference type="EMBL" id="KAF0303089.1"/>
    </source>
</evidence>
<feature type="region of interest" description="Disordered" evidence="1">
    <location>
        <begin position="155"/>
        <end position="198"/>
    </location>
</feature>
<dbReference type="Gene3D" id="3.90.640.10">
    <property type="entry name" value="Actin, Chain A, domain 4"/>
    <property type="match status" value="1"/>
</dbReference>
<proteinExistence type="predicted"/>
<accession>A0A6A4WCZ3</accession>
<dbReference type="CDD" id="cd10206">
    <property type="entry name" value="ASKHA_NBD_Arp8-like"/>
    <property type="match status" value="1"/>
</dbReference>
<keyword evidence="3" id="KW-1185">Reference proteome</keyword>
<dbReference type="InterPro" id="IPR043129">
    <property type="entry name" value="ATPase_NBD"/>
</dbReference>
<dbReference type="SUPFAM" id="SSF53067">
    <property type="entry name" value="Actin-like ATPase domain"/>
    <property type="match status" value="1"/>
</dbReference>
<gene>
    <name evidence="2" type="primary">Arp8</name>
    <name evidence="2" type="ORF">FJT64_024906</name>
</gene>
<evidence type="ECO:0000313" key="3">
    <source>
        <dbReference type="Proteomes" id="UP000440578"/>
    </source>
</evidence>